<dbReference type="InterPro" id="IPR001173">
    <property type="entry name" value="Glyco_trans_2-like"/>
</dbReference>
<dbReference type="Gene3D" id="3.40.50.2000">
    <property type="entry name" value="Glycogen Phosphorylase B"/>
    <property type="match status" value="1"/>
</dbReference>
<dbReference type="EC" id="2.4.-.-" evidence="3"/>
<dbReference type="InterPro" id="IPR029044">
    <property type="entry name" value="Nucleotide-diphossugar_trans"/>
</dbReference>
<dbReference type="PANTHER" id="PTHR43685:SF11">
    <property type="entry name" value="GLYCOSYLTRANSFERASE TAGX-RELATED"/>
    <property type="match status" value="1"/>
</dbReference>
<feature type="domain" description="Glycosyltransferase 2-like" evidence="2">
    <location>
        <begin position="316"/>
        <end position="442"/>
    </location>
</feature>
<dbReference type="RefSeq" id="WP_265126480.1">
    <property type="nucleotide sequence ID" value="NZ_JAPCHY010000002.1"/>
</dbReference>
<keyword evidence="3" id="KW-0328">Glycosyltransferase</keyword>
<reference evidence="3 4" key="1">
    <citation type="submission" date="2022-10" db="EMBL/GenBank/DDBJ databases">
        <title>Xanthomonas sp. H13-6.</title>
        <authorList>
            <person name="Liu X."/>
            <person name="Deng Z."/>
            <person name="Jiang Y."/>
            <person name="Yu T."/>
            <person name="Ai J."/>
        </authorList>
    </citation>
    <scope>NUCLEOTIDE SEQUENCE [LARGE SCALE GENOMIC DNA]</scope>
    <source>
        <strain evidence="3 4">H13-6</strain>
    </source>
</reference>
<dbReference type="InterPro" id="IPR050834">
    <property type="entry name" value="Glycosyltransf_2"/>
</dbReference>
<keyword evidence="1" id="KW-0812">Transmembrane</keyword>
<protein>
    <submittedName>
        <fullName evidence="3">Glycosyltransferase</fullName>
        <ecNumber evidence="3">2.4.-.-</ecNumber>
    </submittedName>
</protein>
<evidence type="ECO:0000313" key="4">
    <source>
        <dbReference type="Proteomes" id="UP001209922"/>
    </source>
</evidence>
<evidence type="ECO:0000259" key="2">
    <source>
        <dbReference type="Pfam" id="PF00535"/>
    </source>
</evidence>
<organism evidence="3 4">
    <name type="scientific">Xanthomonas chitinilytica</name>
    <dbReference type="NCBI Taxonomy" id="2989819"/>
    <lineage>
        <taxon>Bacteria</taxon>
        <taxon>Pseudomonadati</taxon>
        <taxon>Pseudomonadota</taxon>
        <taxon>Gammaproteobacteria</taxon>
        <taxon>Lysobacterales</taxon>
        <taxon>Lysobacteraceae</taxon>
        <taxon>Xanthomonas</taxon>
    </lineage>
</organism>
<dbReference type="GO" id="GO:0016757">
    <property type="term" value="F:glycosyltransferase activity"/>
    <property type="evidence" value="ECO:0007669"/>
    <property type="project" value="UniProtKB-KW"/>
</dbReference>
<dbReference type="CDD" id="cd00761">
    <property type="entry name" value="Glyco_tranf_GTA_type"/>
    <property type="match status" value="1"/>
</dbReference>
<dbReference type="SUPFAM" id="SSF53756">
    <property type="entry name" value="UDP-Glycosyltransferase/glycogen phosphorylase"/>
    <property type="match status" value="1"/>
</dbReference>
<gene>
    <name evidence="3" type="ORF">OK345_03305</name>
</gene>
<feature type="transmembrane region" description="Helical" evidence="1">
    <location>
        <begin position="45"/>
        <end position="64"/>
    </location>
</feature>
<keyword evidence="1" id="KW-1133">Transmembrane helix</keyword>
<evidence type="ECO:0000313" key="3">
    <source>
        <dbReference type="EMBL" id="MCW4471531.1"/>
    </source>
</evidence>
<feature type="transmembrane region" description="Helical" evidence="1">
    <location>
        <begin position="20"/>
        <end position="39"/>
    </location>
</feature>
<keyword evidence="4" id="KW-1185">Reference proteome</keyword>
<evidence type="ECO:0000256" key="1">
    <source>
        <dbReference type="SAM" id="Phobius"/>
    </source>
</evidence>
<accession>A0ABT3JSS4</accession>
<dbReference type="PANTHER" id="PTHR43685">
    <property type="entry name" value="GLYCOSYLTRANSFERASE"/>
    <property type="match status" value="1"/>
</dbReference>
<dbReference type="Proteomes" id="UP001209922">
    <property type="component" value="Unassembled WGS sequence"/>
</dbReference>
<proteinExistence type="predicted"/>
<dbReference type="EMBL" id="JAPCHY010000002">
    <property type="protein sequence ID" value="MCW4471531.1"/>
    <property type="molecule type" value="Genomic_DNA"/>
</dbReference>
<keyword evidence="3" id="KW-0808">Transferase</keyword>
<sequence>MNAIVSAVLAKQKTVTPKQLLVVVTAVATATVGILAVVMGRPGGALVPLLLLQVLVVAVMLLVVRRISHRMQIGFSGLATSLAQQEPRVVSGDKPVKSPAFGAVRFYAKSNGNKQSELVNQLVLNRSLDGRNILAFQATGGRWDFDGICSLLEGFRSPAKRGSARETARRFDRESLLWLARTLYRQDAMASDRVNAISLFELVKVAFGRSALSLTDAEWVASALLQERRPDEALEWMESFGLTPENTPNYHLLRANAANPFIQVGVGDIDEWSRHINQGYLAAGICELDLLPGSAAPFNRLKAKAAPASVDGPLVSIIMPVYRAGAGTEVAIRSVLEQTWKNLELIVVDDGSPPDYRGMLARWAKEDPRVRLIQCASNRGAYTARNIGLSAAQGEFVTCHDADDWSHPQKIELQARHLIANPGKVANLGNWLRVGADLEIRHRSPARALAHKALVSLMFRRGDVVARIGCWDSVRKMGDAEFLYRMELAFNQKIETVREEPLTFALHDPGSLSGSDMLRGFMHPERQIYRARYREWHQRIAAGNASAFLPMDAKSRPFPAPASFLPGRMGTEREKFDVIFVSELGFTGGNVHSLIHEMEICIQAGLRVGLVHVRNLLFTHLAVRDPIPALTRLITSGKVTEIAVTTPAVATMVIVRWPACFQYTTALTPGIEAERVIIVANHPPYERHQDRHSYEMGVVTRNVRNAFGAEPQWAPQSATIRRMLAPQLPHSALLDVDWVGVLAEEPARIKRRLAPVGTVPVIGRHSRDHHLKWPESRDKLLKVYPSDGSVKVRVLGGVDHVIASGALKPEDIADWDVHGFNAVTPLEFLQSIDFFVYYHHKDWIEAFGRVIMEAMFAGAVVVLPPSFEAVFGDAAIYAEPEQVQALIRACYEDWPRFQAQSERGLTYAYENCTPSAYRRRLARLGVDALRQEARAGLA</sequence>
<dbReference type="SUPFAM" id="SSF53448">
    <property type="entry name" value="Nucleotide-diphospho-sugar transferases"/>
    <property type="match status" value="1"/>
</dbReference>
<dbReference type="Gene3D" id="3.90.550.10">
    <property type="entry name" value="Spore Coat Polysaccharide Biosynthesis Protein SpsA, Chain A"/>
    <property type="match status" value="1"/>
</dbReference>
<dbReference type="Pfam" id="PF00535">
    <property type="entry name" value="Glycos_transf_2"/>
    <property type="match status" value="1"/>
</dbReference>
<comment type="caution">
    <text evidence="3">The sequence shown here is derived from an EMBL/GenBank/DDBJ whole genome shotgun (WGS) entry which is preliminary data.</text>
</comment>
<keyword evidence="1" id="KW-0472">Membrane</keyword>
<name>A0ABT3JSS4_9XANT</name>